<keyword evidence="3" id="KW-1005">Bacterial flagellum biogenesis</keyword>
<evidence type="ECO:0000313" key="5">
    <source>
        <dbReference type="Proteomes" id="UP000240009"/>
    </source>
</evidence>
<dbReference type="EMBL" id="PUIA01000038">
    <property type="protein sequence ID" value="PQO30707.1"/>
    <property type="molecule type" value="Genomic_DNA"/>
</dbReference>
<comment type="function">
    <text evidence="1">Required for the efficient initiation of filament assembly.</text>
</comment>
<dbReference type="AlphaFoldDB" id="A0A2S8FEY7"/>
<evidence type="ECO:0000256" key="1">
    <source>
        <dbReference type="ARBA" id="ARBA00002397"/>
    </source>
</evidence>
<protein>
    <recommendedName>
        <fullName evidence="6">Flagellar protein FlgN</fullName>
    </recommendedName>
</protein>
<evidence type="ECO:0008006" key="6">
    <source>
        <dbReference type="Google" id="ProtNLM"/>
    </source>
</evidence>
<dbReference type="InterPro" id="IPR007809">
    <property type="entry name" value="FlgN-like"/>
</dbReference>
<dbReference type="Pfam" id="PF05130">
    <property type="entry name" value="FlgN"/>
    <property type="match status" value="1"/>
</dbReference>
<name>A0A2S8FEY7_9BACT</name>
<dbReference type="GO" id="GO:0044780">
    <property type="term" value="P:bacterial-type flagellum assembly"/>
    <property type="evidence" value="ECO:0007669"/>
    <property type="project" value="InterPro"/>
</dbReference>
<proteinExistence type="inferred from homology"/>
<sequence length="179" mass="19774">MVLIDMTSPMPSTAEHLSTPLNLENETALFLQELSDVQADLLNVLHRKREQMVANDLEAMEQTMVSEQALLDRLDQLRDSRQMLLADARGKGLPSDSMHSLARALDEDQSGELATKAHTAKDTMRHIQNETLTNFVLAQQTVLHLSQLLQIIATGGKLKPTYEAENASNQGGTLVDQDA</sequence>
<comment type="caution">
    <text evidence="4">The sequence shown here is derived from an EMBL/GenBank/DDBJ whole genome shotgun (WGS) entry which is preliminary data.</text>
</comment>
<dbReference type="Gene3D" id="1.20.58.300">
    <property type="entry name" value="FlgN-like"/>
    <property type="match status" value="1"/>
</dbReference>
<dbReference type="Proteomes" id="UP000240009">
    <property type="component" value="Unassembled WGS sequence"/>
</dbReference>
<reference evidence="4 5" key="1">
    <citation type="submission" date="2018-02" db="EMBL/GenBank/DDBJ databases">
        <title>Comparative genomes isolates from brazilian mangrove.</title>
        <authorList>
            <person name="Araujo J.E."/>
            <person name="Taketani R.G."/>
            <person name="Silva M.C.P."/>
            <person name="Loureco M.V."/>
            <person name="Andreote F.D."/>
        </authorList>
    </citation>
    <scope>NUCLEOTIDE SEQUENCE [LARGE SCALE GENOMIC DNA]</scope>
    <source>
        <strain evidence="4 5">HEX-2 MGV</strain>
    </source>
</reference>
<evidence type="ECO:0000256" key="2">
    <source>
        <dbReference type="ARBA" id="ARBA00007703"/>
    </source>
</evidence>
<dbReference type="InterPro" id="IPR036679">
    <property type="entry name" value="FlgN-like_sf"/>
</dbReference>
<organism evidence="4 5">
    <name type="scientific">Blastopirellula marina</name>
    <dbReference type="NCBI Taxonomy" id="124"/>
    <lineage>
        <taxon>Bacteria</taxon>
        <taxon>Pseudomonadati</taxon>
        <taxon>Planctomycetota</taxon>
        <taxon>Planctomycetia</taxon>
        <taxon>Pirellulales</taxon>
        <taxon>Pirellulaceae</taxon>
        <taxon>Blastopirellula</taxon>
    </lineage>
</organism>
<comment type="similarity">
    <text evidence="2">Belongs to the FlgN family.</text>
</comment>
<evidence type="ECO:0000256" key="3">
    <source>
        <dbReference type="ARBA" id="ARBA00022795"/>
    </source>
</evidence>
<accession>A0A2S8FEY7</accession>
<gene>
    <name evidence="4" type="ORF">C5Y96_14700</name>
</gene>
<evidence type="ECO:0000313" key="4">
    <source>
        <dbReference type="EMBL" id="PQO30707.1"/>
    </source>
</evidence>
<dbReference type="SUPFAM" id="SSF140566">
    <property type="entry name" value="FlgN-like"/>
    <property type="match status" value="1"/>
</dbReference>